<protein>
    <submittedName>
        <fullName evidence="1">Uncharacterized protein</fullName>
    </submittedName>
</protein>
<gene>
    <name evidence="1" type="ordered locus">PGN_1241</name>
</gene>
<sequence length="103" mass="12249">MIVHSPLVSVLIPPYNVEKSEIESDFEIAYLNVAKMFYDKAPCNQYKTIREYRPLNPKRIASMQYHPFIRFKFACQLSDSSVLRYLGYFLCKTEQKIKRMMRA</sequence>
<dbReference type="OrthoDB" id="1114838at2"/>
<dbReference type="AlphaFoldDB" id="B2RK65"/>
<evidence type="ECO:0000313" key="2">
    <source>
        <dbReference type="Proteomes" id="UP000008842"/>
    </source>
</evidence>
<organism evidence="1 2">
    <name type="scientific">Porphyromonas gingivalis (strain ATCC 33277 / DSM 20709 / CIP 103683 / JCM 12257 / NCTC 11834 / 2561)</name>
    <dbReference type="NCBI Taxonomy" id="431947"/>
    <lineage>
        <taxon>Bacteria</taxon>
        <taxon>Pseudomonadati</taxon>
        <taxon>Bacteroidota</taxon>
        <taxon>Bacteroidia</taxon>
        <taxon>Bacteroidales</taxon>
        <taxon>Porphyromonadaceae</taxon>
        <taxon>Porphyromonas</taxon>
    </lineage>
</organism>
<dbReference type="HOGENOM" id="CLU_2261194_0_0_10"/>
<reference evidence="1 2" key="1">
    <citation type="journal article" date="2008" name="DNA Res.">
        <title>Determination of the genome sequence of Porphyromonas gingivalis strain ATCC 33277 and genomic comparison with strain W83 revealed extensive genome rearrangements in P. gingivalis.</title>
        <authorList>
            <person name="Naito M."/>
            <person name="Hirakawa H."/>
            <person name="Yamashita A."/>
            <person name="Ohara N."/>
            <person name="Shoji M."/>
            <person name="Yukitake H."/>
            <person name="Nakayama K."/>
            <person name="Toh H."/>
            <person name="Yoshimura F."/>
            <person name="Kuhara S."/>
            <person name="Hattori M."/>
            <person name="Hayashi T."/>
            <person name="Nakayama K."/>
        </authorList>
    </citation>
    <scope>NUCLEOTIDE SEQUENCE [LARGE SCALE GENOMIC DNA]</scope>
    <source>
        <strain evidence="2">ATCC 33277 / DSM 20709 / CIP 103683 / JCM 12257 / NCTC 11834 / 2561</strain>
    </source>
</reference>
<dbReference type="BioCyc" id="PGIN431947:G1G2V-1415-MONOMER"/>
<dbReference type="EMBL" id="AP009380">
    <property type="protein sequence ID" value="BAG33760.1"/>
    <property type="molecule type" value="Genomic_DNA"/>
</dbReference>
<name>B2RK65_PORG3</name>
<evidence type="ECO:0000313" key="1">
    <source>
        <dbReference type="EMBL" id="BAG33760.1"/>
    </source>
</evidence>
<dbReference type="KEGG" id="pgn:PGN_1241"/>
<dbReference type="Proteomes" id="UP000008842">
    <property type="component" value="Chromosome"/>
</dbReference>
<proteinExistence type="predicted"/>
<accession>B2RK65</accession>